<evidence type="ECO:0000313" key="1">
    <source>
        <dbReference type="EMBL" id="CAA6818314.1"/>
    </source>
</evidence>
<dbReference type="EMBL" id="CACVAU010000053">
    <property type="protein sequence ID" value="CAA6818314.1"/>
    <property type="molecule type" value="Genomic_DNA"/>
</dbReference>
<proteinExistence type="predicted"/>
<organism evidence="1">
    <name type="scientific">uncultured Sulfurovum sp</name>
    <dbReference type="NCBI Taxonomy" id="269237"/>
    <lineage>
        <taxon>Bacteria</taxon>
        <taxon>Pseudomonadati</taxon>
        <taxon>Campylobacterota</taxon>
        <taxon>Epsilonproteobacteria</taxon>
        <taxon>Campylobacterales</taxon>
        <taxon>Sulfurovaceae</taxon>
        <taxon>Sulfurovum</taxon>
        <taxon>environmental samples</taxon>
    </lineage>
</organism>
<dbReference type="AlphaFoldDB" id="A0A6S6TG68"/>
<accession>A0A6S6TG68</accession>
<sequence length="318" mass="37053">MKINPWNKIQVPSAELNLNVLLADKESPLEFYWGRDSSTNLLFILHTTLDVKNSEKVPKLNGIKITIGKVGKTYQLILTLTSKEDKDIFYTLCMDLLASTKGINDENIAIDVLLKRLEKWQYFLKNSRNLIDKKQLKGLIGELFFLHKYLLKNFEVDEALSFWKAPLQSVQDFELNNMAIEVKTKASMNAITISSFEQLFTTLDELYLFVLTLTDATKKDKSSFNIYDLIKEIRDLIGLENLDKFNHLLLLYGFLELSEYEELYFKISIDEFYEVIDGFPRISKIPQSIENLTYRVNLDACKEFLVKEDFLRYGVENE</sequence>
<name>A0A6S6TG68_9BACT</name>
<protein>
    <recommendedName>
        <fullName evidence="2">PD-(D/E)XK motif protein</fullName>
    </recommendedName>
</protein>
<evidence type="ECO:0008006" key="2">
    <source>
        <dbReference type="Google" id="ProtNLM"/>
    </source>
</evidence>
<reference evidence="1" key="1">
    <citation type="submission" date="2020-01" db="EMBL/GenBank/DDBJ databases">
        <authorList>
            <person name="Meier V. D."/>
            <person name="Meier V D."/>
        </authorList>
    </citation>
    <scope>NUCLEOTIDE SEQUENCE</scope>
    <source>
        <strain evidence="1">HLG_WM_MAG_05</strain>
    </source>
</reference>
<gene>
    <name evidence="1" type="ORF">HELGO_WM17462</name>
</gene>
<dbReference type="Pfam" id="PF14390">
    <property type="entry name" value="DUF4420"/>
    <property type="match status" value="1"/>
</dbReference>
<dbReference type="InterPro" id="IPR025534">
    <property type="entry name" value="DUF4420"/>
</dbReference>